<organism evidence="3 4">
    <name type="scientific">Gordonia tangerina</name>
    <dbReference type="NCBI Taxonomy" id="2911060"/>
    <lineage>
        <taxon>Bacteria</taxon>
        <taxon>Bacillati</taxon>
        <taxon>Actinomycetota</taxon>
        <taxon>Actinomycetes</taxon>
        <taxon>Mycobacteriales</taxon>
        <taxon>Gordoniaceae</taxon>
        <taxon>Gordonia</taxon>
    </lineage>
</organism>
<evidence type="ECO:0000313" key="3">
    <source>
        <dbReference type="EMBL" id="MCF3939914.1"/>
    </source>
</evidence>
<evidence type="ECO:0000313" key="4">
    <source>
        <dbReference type="Proteomes" id="UP001108089"/>
    </source>
</evidence>
<protein>
    <submittedName>
        <fullName evidence="3">GIY-YIG nuclease family protein</fullName>
    </submittedName>
</protein>
<dbReference type="SMART" id="SM00974">
    <property type="entry name" value="T5orf172"/>
    <property type="match status" value="1"/>
</dbReference>
<feature type="region of interest" description="Disordered" evidence="1">
    <location>
        <begin position="49"/>
        <end position="78"/>
    </location>
</feature>
<dbReference type="Pfam" id="PF10544">
    <property type="entry name" value="T5orf172"/>
    <property type="match status" value="1"/>
</dbReference>
<name>A0ABS9DNR5_9ACTN</name>
<evidence type="ECO:0000256" key="1">
    <source>
        <dbReference type="SAM" id="MobiDB-lite"/>
    </source>
</evidence>
<accession>A0ABS9DNR5</accession>
<reference evidence="3" key="1">
    <citation type="submission" date="2022-01" db="EMBL/GenBank/DDBJ databases">
        <title>Gordonia xiamenensis sp. nov., isolated from surface seawater in Xiamen.</title>
        <authorList>
            <person name="He Y.F."/>
        </authorList>
    </citation>
    <scope>NUCLEOTIDE SEQUENCE</scope>
    <source>
        <strain evidence="3">GW1C4-4</strain>
    </source>
</reference>
<proteinExistence type="predicted"/>
<feature type="domain" description="Bacteriophage T5 Orf172 DNA-binding" evidence="2">
    <location>
        <begin position="88"/>
        <end position="160"/>
    </location>
</feature>
<comment type="caution">
    <text evidence="3">The sequence shown here is derived from an EMBL/GenBank/DDBJ whole genome shotgun (WGS) entry which is preliminary data.</text>
</comment>
<keyword evidence="4" id="KW-1185">Reference proteome</keyword>
<feature type="region of interest" description="Disordered" evidence="1">
    <location>
        <begin position="165"/>
        <end position="193"/>
    </location>
</feature>
<dbReference type="InterPro" id="IPR018306">
    <property type="entry name" value="Phage_T5_Orf172_DNA-bd"/>
</dbReference>
<dbReference type="EMBL" id="JAKGCU010000016">
    <property type="protein sequence ID" value="MCF3939914.1"/>
    <property type="molecule type" value="Genomic_DNA"/>
</dbReference>
<evidence type="ECO:0000259" key="2">
    <source>
        <dbReference type="SMART" id="SM00974"/>
    </source>
</evidence>
<dbReference type="RefSeq" id="WP_235724640.1">
    <property type="nucleotide sequence ID" value="NZ_JAKGCU010000016.1"/>
</dbReference>
<sequence length="193" mass="22300">MTGQVEAEHPCCWPECDGKALVQDRVEEWYLCFTHTAIATEFVDRTALGLKAGDPMPPRADGRRRSTRSRAQARNEQRGDRPGWVYYARVGEHIKIGYATNVRNRMQQYPPGTVLLAVEPGDLKLEKARHKEFNHSLVFGQEWFRESYPIKKLVDELREKHGSDLADIGRTNRRSTNTDTLKPRWSSRRSYKA</sequence>
<gene>
    <name evidence="3" type="ORF">L1892_16175</name>
</gene>
<dbReference type="Proteomes" id="UP001108089">
    <property type="component" value="Unassembled WGS sequence"/>
</dbReference>